<dbReference type="Gene3D" id="2.30.40.10">
    <property type="entry name" value="Urease, subunit C, domain 1"/>
    <property type="match status" value="1"/>
</dbReference>
<accession>A0A382CPN2</accession>
<dbReference type="InterPro" id="IPR032466">
    <property type="entry name" value="Metal_Hydrolase"/>
</dbReference>
<protein>
    <recommendedName>
        <fullName evidence="2">Amidohydrolase-related domain-containing protein</fullName>
    </recommendedName>
</protein>
<dbReference type="GO" id="GO:0016810">
    <property type="term" value="F:hydrolase activity, acting on carbon-nitrogen (but not peptide) bonds"/>
    <property type="evidence" value="ECO:0007669"/>
    <property type="project" value="InterPro"/>
</dbReference>
<dbReference type="Gene3D" id="3.20.20.140">
    <property type="entry name" value="Metal-dependent hydrolases"/>
    <property type="match status" value="1"/>
</dbReference>
<dbReference type="SUPFAM" id="SSF51556">
    <property type="entry name" value="Metallo-dependent hydrolases"/>
    <property type="match status" value="1"/>
</dbReference>
<reference evidence="3" key="1">
    <citation type="submission" date="2018-05" db="EMBL/GenBank/DDBJ databases">
        <authorList>
            <person name="Lanie J.A."/>
            <person name="Ng W.-L."/>
            <person name="Kazmierczak K.M."/>
            <person name="Andrzejewski T.M."/>
            <person name="Davidsen T.M."/>
            <person name="Wayne K.J."/>
            <person name="Tettelin H."/>
            <person name="Glass J.I."/>
            <person name="Rusch D."/>
            <person name="Podicherti R."/>
            <person name="Tsui H.-C.T."/>
            <person name="Winkler M.E."/>
        </authorList>
    </citation>
    <scope>NUCLEOTIDE SEQUENCE</scope>
</reference>
<feature type="domain" description="Amidohydrolase-related" evidence="2">
    <location>
        <begin position="65"/>
        <end position="390"/>
    </location>
</feature>
<dbReference type="PANTHER" id="PTHR43794">
    <property type="entry name" value="AMINOHYDROLASE SSNA-RELATED"/>
    <property type="match status" value="1"/>
</dbReference>
<dbReference type="SUPFAM" id="SSF51338">
    <property type="entry name" value="Composite domain of metallo-dependent hydrolases"/>
    <property type="match status" value="1"/>
</dbReference>
<evidence type="ECO:0000256" key="1">
    <source>
        <dbReference type="ARBA" id="ARBA00022801"/>
    </source>
</evidence>
<dbReference type="InterPro" id="IPR006680">
    <property type="entry name" value="Amidohydro-rel"/>
</dbReference>
<name>A0A382CPN2_9ZZZZ</name>
<feature type="non-terminal residue" evidence="3">
    <location>
        <position position="398"/>
    </location>
</feature>
<dbReference type="EMBL" id="UINC01035564">
    <property type="protein sequence ID" value="SVB28168.1"/>
    <property type="molecule type" value="Genomic_DNA"/>
</dbReference>
<proteinExistence type="predicted"/>
<dbReference type="InterPro" id="IPR050287">
    <property type="entry name" value="MTA/SAH_deaminase"/>
</dbReference>
<organism evidence="3">
    <name type="scientific">marine metagenome</name>
    <dbReference type="NCBI Taxonomy" id="408172"/>
    <lineage>
        <taxon>unclassified sequences</taxon>
        <taxon>metagenomes</taxon>
        <taxon>ecological metagenomes</taxon>
    </lineage>
</organism>
<dbReference type="Pfam" id="PF01979">
    <property type="entry name" value="Amidohydro_1"/>
    <property type="match status" value="1"/>
</dbReference>
<dbReference type="PANTHER" id="PTHR43794:SF11">
    <property type="entry name" value="AMIDOHYDROLASE-RELATED DOMAIN-CONTAINING PROTEIN"/>
    <property type="match status" value="1"/>
</dbReference>
<dbReference type="AlphaFoldDB" id="A0A382CPN2"/>
<keyword evidence="1" id="KW-0378">Hydrolase</keyword>
<gene>
    <name evidence="3" type="ORF">METZ01_LOCUS181022</name>
</gene>
<evidence type="ECO:0000259" key="2">
    <source>
        <dbReference type="Pfam" id="PF01979"/>
    </source>
</evidence>
<evidence type="ECO:0000313" key="3">
    <source>
        <dbReference type="EMBL" id="SVB28168.1"/>
    </source>
</evidence>
<sequence length="398" mass="43308">MDSYVELTQSGNYVLAPELLLTRLGPQYEHVLWVQNGEIKFLGPRIDFEKSNPAVSIAELPGRAIIPGFIDAHTHLGQAFGKAITGGEPAQIWRRIWIPLEGSYDANAVYVSAKWMFLEALRGGFTCISNFAVLNEEKAAAVQQAASDVGIRLISTTGCALPMEHDLEPDKQQINTAIDSALIRAEAHVLACRDESLITPSLCVPSVQGAPGVLIQELSTFCAQNGVLFQIHTNEHHVEVHWSVTKYGMRPLEFFAENGAVGRHTLHHHCSLVTDSEIEILRNTQSGVSYNPLASAWKGDRAAPAMAFASRGVRFGIGTDGTRSDGLKMLEAAETVQRLTQGMQLADFSCGAAWTWIDAATRGSADVCGLGDITGELRKGFRADFLVLDREQPEVLPS</sequence>
<dbReference type="InterPro" id="IPR011059">
    <property type="entry name" value="Metal-dep_hydrolase_composite"/>
</dbReference>